<sequence>MPDPSPHILIIGAGIGGLTTAALLAKAGYKVTVFEAQTYPGGSASTFTHKGYRFDAGATVAGGFQQNGPHDLVGRQLGIEWPVHQHDPAWIVHLPGHTVPMCQDNEAVRTAFPASKPFWQQQQRVADLAWKMAAQGLPWPPQSIAEWIQLAQVGLSNFPADLRLAPYALQTVSQWLKRLHLHQDAAFVRFLDASLLISAQTTTPYANALYGATALDLTRQGVYHVEGGIGALAKTLADTIQALGGEVHYRMVVTRIATENGRVTGVYAKRGRRTQQETFYPADFVIANTTPWSLDDLLQDASPTPLKREVQQRQATNGAFVLHLGVRQAALPPDLADHHQIVRHLSGPMGEGETLFLSMSPIWDTSRAPSGMRAVTVSTHTHIQRWWDLLAQDEAAYQDAKEAFADEILGHIDAVIPGFKQAAELVLPGTPITYAYYTLRQGGMVGGFPQVSLFKARGPRTGIPNLRLVGDSIFPGQSTAGVTLSGMRVAADVQRQFKHS</sequence>
<dbReference type="InterPro" id="IPR036188">
    <property type="entry name" value="FAD/NAD-bd_sf"/>
</dbReference>
<dbReference type="AlphaFoldDB" id="A0A7S8E6S2"/>
<dbReference type="GO" id="GO:0016116">
    <property type="term" value="P:carotenoid metabolic process"/>
    <property type="evidence" value="ECO:0007669"/>
    <property type="project" value="InterPro"/>
</dbReference>
<dbReference type="KEGG" id="pmet:G4Y79_17080"/>
<feature type="domain" description="Amine oxidase" evidence="1">
    <location>
        <begin position="15"/>
        <end position="493"/>
    </location>
</feature>
<accession>A0A7S8E6S2</accession>
<dbReference type="PANTHER" id="PTHR46313">
    <property type="match status" value="1"/>
</dbReference>
<dbReference type="PANTHER" id="PTHR46313:SF3">
    <property type="entry name" value="PROLYCOPENE ISOMERASE, CHLOROPLASTIC"/>
    <property type="match status" value="1"/>
</dbReference>
<dbReference type="EMBL" id="CP062983">
    <property type="protein sequence ID" value="QPC81400.1"/>
    <property type="molecule type" value="Genomic_DNA"/>
</dbReference>
<evidence type="ECO:0000259" key="1">
    <source>
        <dbReference type="Pfam" id="PF01593"/>
    </source>
</evidence>
<dbReference type="Gene3D" id="3.50.50.60">
    <property type="entry name" value="FAD/NAD(P)-binding domain"/>
    <property type="match status" value="2"/>
</dbReference>
<dbReference type="RefSeq" id="WP_195169473.1">
    <property type="nucleotide sequence ID" value="NZ_CP062983.1"/>
</dbReference>
<dbReference type="Proteomes" id="UP000594468">
    <property type="component" value="Chromosome"/>
</dbReference>
<dbReference type="Pfam" id="PF01593">
    <property type="entry name" value="Amino_oxidase"/>
    <property type="match status" value="1"/>
</dbReference>
<keyword evidence="3" id="KW-1185">Reference proteome</keyword>
<dbReference type="GO" id="GO:0016491">
    <property type="term" value="F:oxidoreductase activity"/>
    <property type="evidence" value="ECO:0007669"/>
    <property type="project" value="InterPro"/>
</dbReference>
<reference evidence="2 3" key="1">
    <citation type="submission" date="2020-02" db="EMBL/GenBank/DDBJ databases">
        <authorList>
            <person name="Zheng R.K."/>
            <person name="Sun C.M."/>
        </authorList>
    </citation>
    <scope>NUCLEOTIDE SEQUENCE [LARGE SCALE GENOMIC DNA]</scope>
    <source>
        <strain evidence="3">rifampicinis</strain>
    </source>
</reference>
<dbReference type="SUPFAM" id="SSF51905">
    <property type="entry name" value="FAD/NAD(P)-binding domain"/>
    <property type="match status" value="1"/>
</dbReference>
<organism evidence="2 3">
    <name type="scientific">Phototrophicus methaneseepsis</name>
    <dbReference type="NCBI Taxonomy" id="2710758"/>
    <lineage>
        <taxon>Bacteria</taxon>
        <taxon>Bacillati</taxon>
        <taxon>Chloroflexota</taxon>
        <taxon>Candidatus Thermofontia</taxon>
        <taxon>Phototrophicales</taxon>
        <taxon>Phototrophicaceae</taxon>
        <taxon>Phototrophicus</taxon>
    </lineage>
</organism>
<proteinExistence type="predicted"/>
<protein>
    <submittedName>
        <fullName evidence="2">FAD-dependent oxidoreductase</fullName>
    </submittedName>
</protein>
<evidence type="ECO:0000313" key="2">
    <source>
        <dbReference type="EMBL" id="QPC81400.1"/>
    </source>
</evidence>
<gene>
    <name evidence="2" type="ORF">G4Y79_17080</name>
</gene>
<dbReference type="InterPro" id="IPR002937">
    <property type="entry name" value="Amino_oxidase"/>
</dbReference>
<name>A0A7S8E6S2_9CHLR</name>
<dbReference type="InterPro" id="IPR045892">
    <property type="entry name" value="CrtISO-like"/>
</dbReference>
<evidence type="ECO:0000313" key="3">
    <source>
        <dbReference type="Proteomes" id="UP000594468"/>
    </source>
</evidence>